<evidence type="ECO:0000256" key="6">
    <source>
        <dbReference type="SAM" id="MobiDB-lite"/>
    </source>
</evidence>
<feature type="compositionally biased region" description="Polar residues" evidence="6">
    <location>
        <begin position="484"/>
        <end position="493"/>
    </location>
</feature>
<feature type="compositionally biased region" description="Basic and acidic residues" evidence="6">
    <location>
        <begin position="508"/>
        <end position="522"/>
    </location>
</feature>
<dbReference type="PANTHER" id="PTHR17615:SF9">
    <property type="entry name" value="PROTEIN FAM189A1"/>
    <property type="match status" value="1"/>
</dbReference>
<accession>A0A3M6U6J5</accession>
<dbReference type="Pfam" id="PF04103">
    <property type="entry name" value="CD20"/>
    <property type="match status" value="1"/>
</dbReference>
<reference evidence="8 9" key="1">
    <citation type="journal article" date="2018" name="Sci. Rep.">
        <title>Comparative analysis of the Pocillopora damicornis genome highlights role of immune system in coral evolution.</title>
        <authorList>
            <person name="Cunning R."/>
            <person name="Bay R.A."/>
            <person name="Gillette P."/>
            <person name="Baker A.C."/>
            <person name="Traylor-Knowles N."/>
        </authorList>
    </citation>
    <scope>NUCLEOTIDE SEQUENCE [LARGE SCALE GENOMIC DNA]</scope>
    <source>
        <strain evidence="8">RSMAS</strain>
        <tissue evidence="8">Whole animal</tissue>
    </source>
</reference>
<evidence type="ECO:0000256" key="5">
    <source>
        <dbReference type="ARBA" id="ARBA00034309"/>
    </source>
</evidence>
<dbReference type="OMA" id="CESEMAC"/>
<evidence type="ECO:0000256" key="4">
    <source>
        <dbReference type="ARBA" id="ARBA00023136"/>
    </source>
</evidence>
<feature type="transmembrane region" description="Helical" evidence="7">
    <location>
        <begin position="78"/>
        <end position="99"/>
    </location>
</feature>
<organism evidence="8 9">
    <name type="scientific">Pocillopora damicornis</name>
    <name type="common">Cauliflower coral</name>
    <name type="synonym">Millepora damicornis</name>
    <dbReference type="NCBI Taxonomy" id="46731"/>
    <lineage>
        <taxon>Eukaryota</taxon>
        <taxon>Metazoa</taxon>
        <taxon>Cnidaria</taxon>
        <taxon>Anthozoa</taxon>
        <taxon>Hexacorallia</taxon>
        <taxon>Scleractinia</taxon>
        <taxon>Astrocoeniina</taxon>
        <taxon>Pocilloporidae</taxon>
        <taxon>Pocillopora</taxon>
    </lineage>
</organism>
<comment type="subcellular location">
    <subcellularLocation>
        <location evidence="1">Membrane</location>
        <topology evidence="1">Multi-pass membrane protein</topology>
    </subcellularLocation>
</comment>
<feature type="transmembrane region" description="Helical" evidence="7">
    <location>
        <begin position="54"/>
        <end position="71"/>
    </location>
</feature>
<keyword evidence="9" id="KW-1185">Reference proteome</keyword>
<dbReference type="OrthoDB" id="10036151at2759"/>
<dbReference type="Proteomes" id="UP000275408">
    <property type="component" value="Unassembled WGS sequence"/>
</dbReference>
<evidence type="ECO:0000256" key="7">
    <source>
        <dbReference type="SAM" id="Phobius"/>
    </source>
</evidence>
<evidence type="ECO:0000313" key="8">
    <source>
        <dbReference type="EMBL" id="RMX49088.1"/>
    </source>
</evidence>
<feature type="compositionally biased region" description="Basic residues" evidence="6">
    <location>
        <begin position="523"/>
        <end position="541"/>
    </location>
</feature>
<feature type="compositionally biased region" description="Polar residues" evidence="6">
    <location>
        <begin position="261"/>
        <end position="288"/>
    </location>
</feature>
<feature type="transmembrane region" description="Helical" evidence="7">
    <location>
        <begin position="157"/>
        <end position="182"/>
    </location>
</feature>
<dbReference type="InterPro" id="IPR030431">
    <property type="entry name" value="ENTREP1-3"/>
</dbReference>
<dbReference type="PANTHER" id="PTHR17615">
    <property type="entry name" value="PROTEIN FAM189A"/>
    <property type="match status" value="1"/>
</dbReference>
<proteinExistence type="inferred from homology"/>
<keyword evidence="3 7" id="KW-1133">Transmembrane helix</keyword>
<feature type="region of interest" description="Disordered" evidence="6">
    <location>
        <begin position="254"/>
        <end position="296"/>
    </location>
</feature>
<feature type="region of interest" description="Disordered" evidence="6">
    <location>
        <begin position="403"/>
        <end position="443"/>
    </location>
</feature>
<keyword evidence="2 7" id="KW-0812">Transmembrane</keyword>
<dbReference type="InterPro" id="IPR007237">
    <property type="entry name" value="CD20-like"/>
</dbReference>
<name>A0A3M6U6J5_POCDA</name>
<dbReference type="EMBL" id="RCHS01002172">
    <property type="protein sequence ID" value="RMX49088.1"/>
    <property type="molecule type" value="Genomic_DNA"/>
</dbReference>
<evidence type="ECO:0000313" key="9">
    <source>
        <dbReference type="Proteomes" id="UP000275408"/>
    </source>
</evidence>
<evidence type="ECO:0000256" key="1">
    <source>
        <dbReference type="ARBA" id="ARBA00004141"/>
    </source>
</evidence>
<protein>
    <submittedName>
        <fullName evidence="8">Uncharacterized protein</fullName>
    </submittedName>
</protein>
<evidence type="ECO:0000256" key="2">
    <source>
        <dbReference type="ARBA" id="ARBA00022692"/>
    </source>
</evidence>
<dbReference type="AlphaFoldDB" id="A0A3M6U6J5"/>
<dbReference type="GO" id="GO:0016020">
    <property type="term" value="C:membrane"/>
    <property type="evidence" value="ECO:0007669"/>
    <property type="project" value="UniProtKB-SubCell"/>
</dbReference>
<comment type="similarity">
    <text evidence="5">Belongs to the ENTREP family.</text>
</comment>
<feature type="region of interest" description="Disordered" evidence="6">
    <location>
        <begin position="484"/>
        <end position="570"/>
    </location>
</feature>
<evidence type="ECO:0000256" key="3">
    <source>
        <dbReference type="ARBA" id="ARBA00022989"/>
    </source>
</evidence>
<gene>
    <name evidence="8" type="ORF">pdam_00003874</name>
</gene>
<sequence length="570" mass="62408">MNTQDTRSQQMFKIRRTTLGFGVVQILLGVSLTALSFAAFAFTSSDRIRNACPYWAGFAVFWSGGVGIIAWKHSSVMSMSLFTFFSAVCVVLQMIGTILTGDAGGLLRSLVMCEKEISGPRCKCCESEMACYQGVGVVEFEGVQDCSVITGLLTGLLYGLCVLTIFGSLLCFIATILGCTAVARQTSRHQGLCGRHSSRRSHASRNPDSYTWAPCSTDLTMLPPYAPPVYHSVDNFQEYGLSSCIVPPPVFDPTDLPPPYSSQNPSLADSQNSLTSPESSNNLPQSSETDVHFQPMHSRHQALNYDEELRALPSATLSISREGCNLQDRGVPWNGHLNAMSDSSDLLTASASSDLSSSCNRCSSEQQTNVNDTDIYKTILIGATPLLNHPAKSRIQAEFSELVEASSGSRRRTSSLQETSTKDSVHARNVPAVSTSSARGTPILSLRTRSRSLGENAIYVNSFEVMARPPPNMRLPVDEQLKTCNTAKPVTTRNSHRLTKKGTPLKGDPSKDHISSRSEQRKDKVKKRRRRHSHGISRHKERWNVNCESLNSQVNRGNDDSVTQGKETVV</sequence>
<feature type="compositionally biased region" description="Polar residues" evidence="6">
    <location>
        <begin position="546"/>
        <end position="570"/>
    </location>
</feature>
<dbReference type="STRING" id="46731.A0A3M6U6J5"/>
<keyword evidence="4 7" id="KW-0472">Membrane</keyword>
<feature type="transmembrane region" description="Helical" evidence="7">
    <location>
        <begin position="21"/>
        <end position="42"/>
    </location>
</feature>
<comment type="caution">
    <text evidence="8">The sequence shown here is derived from an EMBL/GenBank/DDBJ whole genome shotgun (WGS) entry which is preliminary data.</text>
</comment>